<dbReference type="HOGENOM" id="CLU_018884_0_0_10"/>
<dbReference type="InterPro" id="IPR033644">
    <property type="entry name" value="Ferrochelatase_C"/>
</dbReference>
<keyword evidence="4 7" id="KW-0456">Lyase</keyword>
<keyword evidence="7" id="KW-0963">Cytoplasm</keyword>
<organism evidence="9 10">
    <name type="scientific">Hymenobacter swuensis DY53</name>
    <dbReference type="NCBI Taxonomy" id="1227739"/>
    <lineage>
        <taxon>Bacteria</taxon>
        <taxon>Pseudomonadati</taxon>
        <taxon>Bacteroidota</taxon>
        <taxon>Cytophagia</taxon>
        <taxon>Cytophagales</taxon>
        <taxon>Hymenobacteraceae</taxon>
        <taxon>Hymenobacter</taxon>
    </lineage>
</organism>
<comment type="catalytic activity">
    <reaction evidence="7">
        <text>heme b + 2 H(+) = protoporphyrin IX + Fe(2+)</text>
        <dbReference type="Rhea" id="RHEA:22584"/>
        <dbReference type="ChEBI" id="CHEBI:15378"/>
        <dbReference type="ChEBI" id="CHEBI:29033"/>
        <dbReference type="ChEBI" id="CHEBI:57306"/>
        <dbReference type="ChEBI" id="CHEBI:60344"/>
        <dbReference type="EC" id="4.98.1.1"/>
    </reaction>
</comment>
<reference evidence="9 10" key="1">
    <citation type="submission" date="2014-01" db="EMBL/GenBank/DDBJ databases">
        <title>Complete genome sequence of ionizing-radiation resistance bacterium Hymenobacter swuensis DY53.</title>
        <authorList>
            <person name="Jung J.-H."/>
            <person name="Jeong S.-W."/>
            <person name="Joe M.-H."/>
            <person name="Cho y.-j."/>
            <person name="Kim M.-K."/>
            <person name="Lim S.-Y."/>
        </authorList>
    </citation>
    <scope>NUCLEOTIDE SEQUENCE [LARGE SCALE GENOMIC DNA]</scope>
    <source>
        <strain evidence="9 10">DY53</strain>
    </source>
</reference>
<gene>
    <name evidence="7" type="primary">hemH</name>
    <name evidence="9" type="ORF">Hsw_0364</name>
</gene>
<comment type="subcellular location">
    <subcellularLocation>
        <location evidence="7">Cytoplasm</location>
    </subcellularLocation>
</comment>
<dbReference type="STRING" id="1227739.Hsw_0364"/>
<accession>W8ES55</accession>
<feature type="binding site" evidence="7">
    <location>
        <position position="330"/>
    </location>
    <ligand>
        <name>Fe(2+)</name>
        <dbReference type="ChEBI" id="CHEBI:29033"/>
    </ligand>
</feature>
<evidence type="ECO:0000256" key="5">
    <source>
        <dbReference type="ARBA" id="ARBA00023244"/>
    </source>
</evidence>
<dbReference type="UniPathway" id="UPA00252">
    <property type="reaction ID" value="UER00325"/>
</dbReference>
<feature type="binding site" evidence="7">
    <location>
        <position position="226"/>
    </location>
    <ligand>
        <name>Fe(2+)</name>
        <dbReference type="ChEBI" id="CHEBI:29033"/>
    </ligand>
</feature>
<keyword evidence="7" id="KW-0479">Metal-binding</keyword>
<dbReference type="CDD" id="cd03411">
    <property type="entry name" value="Ferrochelatase_N"/>
    <property type="match status" value="1"/>
</dbReference>
<protein>
    <recommendedName>
        <fullName evidence="7">Ferrochelatase</fullName>
        <ecNumber evidence="7">4.98.1.1</ecNumber>
    </recommendedName>
    <alternativeName>
        <fullName evidence="7">Heme synthase</fullName>
    </alternativeName>
    <alternativeName>
        <fullName evidence="7">Protoheme ferro-lyase</fullName>
    </alternativeName>
</protein>
<evidence type="ECO:0000256" key="3">
    <source>
        <dbReference type="ARBA" id="ARBA00023133"/>
    </source>
</evidence>
<dbReference type="NCBIfam" id="TIGR00109">
    <property type="entry name" value="hemH"/>
    <property type="match status" value="1"/>
</dbReference>
<dbReference type="Gene3D" id="3.40.50.1400">
    <property type="match status" value="2"/>
</dbReference>
<evidence type="ECO:0000256" key="2">
    <source>
        <dbReference type="ARBA" id="ARBA00023004"/>
    </source>
</evidence>
<evidence type="ECO:0000256" key="8">
    <source>
        <dbReference type="RuleBase" id="RU004185"/>
    </source>
</evidence>
<dbReference type="eggNOG" id="COG0276">
    <property type="taxonomic scope" value="Bacteria"/>
</dbReference>
<name>W8ES55_9BACT</name>
<dbReference type="GO" id="GO:0005737">
    <property type="term" value="C:cytoplasm"/>
    <property type="evidence" value="ECO:0007669"/>
    <property type="project" value="UniProtKB-SubCell"/>
</dbReference>
<dbReference type="KEGG" id="hsw:Hsw_0364"/>
<dbReference type="PANTHER" id="PTHR11108:SF1">
    <property type="entry name" value="FERROCHELATASE, MITOCHONDRIAL"/>
    <property type="match status" value="1"/>
</dbReference>
<keyword evidence="10" id="KW-1185">Reference proteome</keyword>
<sequence length="374" mass="42123">MLELLARWLFSPATGLHSAVNSQQINKMPSTSPTNGRIGVLLVNLGTPDSPQTGDVRRYLNEFLTDGRVVDMPAAIRYPLFQGLVVPLRAPKSAKIYQQLWTERGSPLLFHGLDLQKLVQEKLGKNYLVAFGMRYQNPSIEKALQELRDAAVDRIIVLPLFPQYASASTGSVQEKVMEIVSKWWVVPSISFISSFVEVPGFVGTFATLGKEEMAKHDYDHVVFSYHGIPERHVLKGSHNGHCKLGSCCASYTKSNRYCYRAQCFETSRQLGKALGLSPEQYTTCFQSRLQSRLRDPWLQPYTDEVIKEFPAKGIKNVLAFSPAFVADCLETTIEVGEEFKELFEEAGGEHWQLVPSLNTHPQWVETVADMLRQH</sequence>
<keyword evidence="2 7" id="KW-0408">Iron</keyword>
<dbReference type="Proteomes" id="UP000019423">
    <property type="component" value="Chromosome"/>
</dbReference>
<dbReference type="AlphaFoldDB" id="W8ES55"/>
<dbReference type="GO" id="GO:0006783">
    <property type="term" value="P:heme biosynthetic process"/>
    <property type="evidence" value="ECO:0007669"/>
    <property type="project" value="UniProtKB-UniRule"/>
</dbReference>
<keyword evidence="3 7" id="KW-0350">Heme biosynthesis</keyword>
<evidence type="ECO:0000256" key="6">
    <source>
        <dbReference type="ARBA" id="ARBA00024536"/>
    </source>
</evidence>
<dbReference type="PATRIC" id="fig|1227739.3.peg.631"/>
<evidence type="ECO:0000313" key="9">
    <source>
        <dbReference type="EMBL" id="AHJ95959.1"/>
    </source>
</evidence>
<dbReference type="Pfam" id="PF00762">
    <property type="entry name" value="Ferrochelatase"/>
    <property type="match status" value="1"/>
</dbReference>
<comment type="function">
    <text evidence="7">Catalyzes the ferrous insertion into protoporphyrin IX.</text>
</comment>
<evidence type="ECO:0000256" key="1">
    <source>
        <dbReference type="ARBA" id="ARBA00007718"/>
    </source>
</evidence>
<dbReference type="GO" id="GO:0046872">
    <property type="term" value="F:metal ion binding"/>
    <property type="evidence" value="ECO:0007669"/>
    <property type="project" value="UniProtKB-KW"/>
</dbReference>
<keyword evidence="5 7" id="KW-0627">Porphyrin biosynthesis</keyword>
<proteinExistence type="inferred from homology"/>
<comment type="pathway">
    <text evidence="7">Porphyrin-containing compound metabolism; protoheme biosynthesis; protoheme from protoporphyrin-IX: step 1/1.</text>
</comment>
<dbReference type="GO" id="GO:0004325">
    <property type="term" value="F:ferrochelatase activity"/>
    <property type="evidence" value="ECO:0007669"/>
    <property type="project" value="UniProtKB-UniRule"/>
</dbReference>
<comment type="similarity">
    <text evidence="1 7 8">Belongs to the ferrochelatase family.</text>
</comment>
<dbReference type="EMBL" id="CP007145">
    <property type="protein sequence ID" value="AHJ95959.1"/>
    <property type="molecule type" value="Genomic_DNA"/>
</dbReference>
<dbReference type="PANTHER" id="PTHR11108">
    <property type="entry name" value="FERROCHELATASE"/>
    <property type="match status" value="1"/>
</dbReference>
<evidence type="ECO:0000313" key="10">
    <source>
        <dbReference type="Proteomes" id="UP000019423"/>
    </source>
</evidence>
<comment type="catalytic activity">
    <reaction evidence="6">
        <text>Fe-coproporphyrin III + 2 H(+) = coproporphyrin III + Fe(2+)</text>
        <dbReference type="Rhea" id="RHEA:49572"/>
        <dbReference type="ChEBI" id="CHEBI:15378"/>
        <dbReference type="ChEBI" id="CHEBI:29033"/>
        <dbReference type="ChEBI" id="CHEBI:68438"/>
        <dbReference type="ChEBI" id="CHEBI:131725"/>
        <dbReference type="EC" id="4.99.1.9"/>
    </reaction>
    <physiologicalReaction direction="right-to-left" evidence="6">
        <dbReference type="Rhea" id="RHEA:49574"/>
    </physiologicalReaction>
</comment>
<evidence type="ECO:0000256" key="4">
    <source>
        <dbReference type="ARBA" id="ARBA00023239"/>
    </source>
</evidence>
<dbReference type="HAMAP" id="MF_00323">
    <property type="entry name" value="Ferrochelatase"/>
    <property type="match status" value="1"/>
</dbReference>
<evidence type="ECO:0000256" key="7">
    <source>
        <dbReference type="HAMAP-Rule" id="MF_00323"/>
    </source>
</evidence>
<dbReference type="InterPro" id="IPR033659">
    <property type="entry name" value="Ferrochelatase_N"/>
</dbReference>
<dbReference type="SUPFAM" id="SSF53800">
    <property type="entry name" value="Chelatase"/>
    <property type="match status" value="1"/>
</dbReference>
<dbReference type="CDD" id="cd00419">
    <property type="entry name" value="Ferrochelatase_C"/>
    <property type="match status" value="1"/>
</dbReference>
<dbReference type="EC" id="4.98.1.1" evidence="7"/>
<dbReference type="InterPro" id="IPR001015">
    <property type="entry name" value="Ferrochelatase"/>
</dbReference>